<gene>
    <name evidence="2" type="ORF">BDQ94DRAFT_146063</name>
</gene>
<evidence type="ECO:0000313" key="3">
    <source>
        <dbReference type="Proteomes" id="UP000253729"/>
    </source>
</evidence>
<proteinExistence type="predicted"/>
<sequence>MEAPLIEWFVLSFFVFDLLLVFGSLHFLPLSLPLHLFYHPVCQKLQSQKTKRLPLQLCHDRLKMPRDWFSDGQLPCN</sequence>
<organism evidence="2 3">
    <name type="scientific">Aspergillus welwitschiae</name>
    <dbReference type="NCBI Taxonomy" id="1341132"/>
    <lineage>
        <taxon>Eukaryota</taxon>
        <taxon>Fungi</taxon>
        <taxon>Dikarya</taxon>
        <taxon>Ascomycota</taxon>
        <taxon>Pezizomycotina</taxon>
        <taxon>Eurotiomycetes</taxon>
        <taxon>Eurotiomycetidae</taxon>
        <taxon>Eurotiales</taxon>
        <taxon>Aspergillaceae</taxon>
        <taxon>Aspergillus</taxon>
        <taxon>Aspergillus subgen. Circumdati</taxon>
    </lineage>
</organism>
<evidence type="ECO:0000256" key="1">
    <source>
        <dbReference type="SAM" id="Phobius"/>
    </source>
</evidence>
<keyword evidence="3" id="KW-1185">Reference proteome</keyword>
<keyword evidence="1" id="KW-0472">Membrane</keyword>
<protein>
    <submittedName>
        <fullName evidence="2">Uncharacterized protein</fullName>
    </submittedName>
</protein>
<evidence type="ECO:0000313" key="2">
    <source>
        <dbReference type="EMBL" id="RDH31941.1"/>
    </source>
</evidence>
<dbReference type="AlphaFoldDB" id="A0A3F3PYI8"/>
<keyword evidence="1" id="KW-1133">Transmembrane helix</keyword>
<name>A0A3F3PYI8_9EURO</name>
<dbReference type="EMBL" id="KZ852052">
    <property type="protein sequence ID" value="RDH31941.1"/>
    <property type="molecule type" value="Genomic_DNA"/>
</dbReference>
<dbReference type="GeneID" id="38135115"/>
<feature type="transmembrane region" description="Helical" evidence="1">
    <location>
        <begin position="6"/>
        <end position="28"/>
    </location>
</feature>
<keyword evidence="1" id="KW-0812">Transmembrane</keyword>
<reference evidence="2 3" key="1">
    <citation type="submission" date="2018-07" db="EMBL/GenBank/DDBJ databases">
        <title>The genomes of Aspergillus section Nigri reveals drivers in fungal speciation.</title>
        <authorList>
            <consortium name="DOE Joint Genome Institute"/>
            <person name="Vesth T.C."/>
            <person name="Nybo J."/>
            <person name="Theobald S."/>
            <person name="Brandl J."/>
            <person name="Frisvad J.C."/>
            <person name="Nielsen K.F."/>
            <person name="Lyhne E.K."/>
            <person name="Kogle M.E."/>
            <person name="Kuo A."/>
            <person name="Riley R."/>
            <person name="Clum A."/>
            <person name="Nolan M."/>
            <person name="Lipzen A."/>
            <person name="Salamov A."/>
            <person name="Henrissat B."/>
            <person name="Wiebenga A."/>
            <person name="De vries R.P."/>
            <person name="Grigoriev I.V."/>
            <person name="Mortensen U.H."/>
            <person name="Andersen M.R."/>
            <person name="Baker S.E."/>
        </authorList>
    </citation>
    <scope>NUCLEOTIDE SEQUENCE [LARGE SCALE GENOMIC DNA]</scope>
    <source>
        <strain evidence="2 3">CBS 139.54b</strain>
    </source>
</reference>
<accession>A0A3F3PYI8</accession>
<dbReference type="Proteomes" id="UP000253729">
    <property type="component" value="Unassembled WGS sequence"/>
</dbReference>
<dbReference type="RefSeq" id="XP_026624963.1">
    <property type="nucleotide sequence ID" value="XM_026766759.1"/>
</dbReference>